<dbReference type="AlphaFoldDB" id="A0A923HEU7"/>
<dbReference type="SUPFAM" id="SSF55729">
    <property type="entry name" value="Acyl-CoA N-acyltransferases (Nat)"/>
    <property type="match status" value="1"/>
</dbReference>
<evidence type="ECO:0000313" key="3">
    <source>
        <dbReference type="Proteomes" id="UP000634011"/>
    </source>
</evidence>
<gene>
    <name evidence="2" type="ORF">H8K32_10170</name>
</gene>
<dbReference type="PANTHER" id="PTHR43792">
    <property type="entry name" value="GNAT FAMILY, PUTATIVE (AFU_ORTHOLOGUE AFUA_3G00765)-RELATED-RELATED"/>
    <property type="match status" value="1"/>
</dbReference>
<keyword evidence="3" id="KW-1185">Reference proteome</keyword>
<dbReference type="EMBL" id="JACOFV010000008">
    <property type="protein sequence ID" value="MBC3862464.1"/>
    <property type="molecule type" value="Genomic_DNA"/>
</dbReference>
<evidence type="ECO:0000259" key="1">
    <source>
        <dbReference type="PROSITE" id="PS51186"/>
    </source>
</evidence>
<evidence type="ECO:0000313" key="2">
    <source>
        <dbReference type="EMBL" id="MBC3862464.1"/>
    </source>
</evidence>
<dbReference type="Proteomes" id="UP000634011">
    <property type="component" value="Unassembled WGS sequence"/>
</dbReference>
<name>A0A923HEU7_9BURK</name>
<dbReference type="PROSITE" id="PS51186">
    <property type="entry name" value="GNAT"/>
    <property type="match status" value="1"/>
</dbReference>
<protein>
    <submittedName>
        <fullName evidence="2">GNAT family N-acetyltransferase</fullName>
    </submittedName>
</protein>
<reference evidence="2" key="1">
    <citation type="submission" date="2020-08" db="EMBL/GenBank/DDBJ databases">
        <title>Novel species isolated from subtropical streams in China.</title>
        <authorList>
            <person name="Lu H."/>
        </authorList>
    </citation>
    <scope>NUCLEOTIDE SEQUENCE</scope>
    <source>
        <strain evidence="2">KACC 12607</strain>
    </source>
</reference>
<dbReference type="GO" id="GO:0016747">
    <property type="term" value="F:acyltransferase activity, transferring groups other than amino-acyl groups"/>
    <property type="evidence" value="ECO:0007669"/>
    <property type="project" value="InterPro"/>
</dbReference>
<dbReference type="Pfam" id="PF13302">
    <property type="entry name" value="Acetyltransf_3"/>
    <property type="match status" value="1"/>
</dbReference>
<proteinExistence type="predicted"/>
<dbReference type="InterPro" id="IPR000182">
    <property type="entry name" value="GNAT_dom"/>
</dbReference>
<dbReference type="RefSeq" id="WP_186912388.1">
    <property type="nucleotide sequence ID" value="NZ_JACOFV010000008.1"/>
</dbReference>
<comment type="caution">
    <text evidence="2">The sequence shown here is derived from an EMBL/GenBank/DDBJ whole genome shotgun (WGS) entry which is preliminary data.</text>
</comment>
<accession>A0A923HEU7</accession>
<organism evidence="2 3">
    <name type="scientific">Undibacterium jejuense</name>
    <dbReference type="NCBI Taxonomy" id="1344949"/>
    <lineage>
        <taxon>Bacteria</taxon>
        <taxon>Pseudomonadati</taxon>
        <taxon>Pseudomonadota</taxon>
        <taxon>Betaproteobacteria</taxon>
        <taxon>Burkholderiales</taxon>
        <taxon>Oxalobacteraceae</taxon>
        <taxon>Undibacterium</taxon>
    </lineage>
</organism>
<sequence>MIRLESIPLADLRKLAVSDYPAHLLQRALPDALPPSFVAERSLQQLGSGLSGAWCSTFYIVRLADNSIVGSCGFKSEPLDQQVEIGYGVAPSARAQGIASAAVAELIRTATKLGSAKRLLARVNPDNLPSIHVVQKNGFLYEELIIDEDGEPLVNWIKHISADT</sequence>
<dbReference type="Gene3D" id="3.40.630.30">
    <property type="match status" value="1"/>
</dbReference>
<dbReference type="InterPro" id="IPR051531">
    <property type="entry name" value="N-acetyltransferase"/>
</dbReference>
<feature type="domain" description="N-acetyltransferase" evidence="1">
    <location>
        <begin position="10"/>
        <end position="163"/>
    </location>
</feature>
<dbReference type="InterPro" id="IPR016181">
    <property type="entry name" value="Acyl_CoA_acyltransferase"/>
</dbReference>
<dbReference type="CDD" id="cd04301">
    <property type="entry name" value="NAT_SF"/>
    <property type="match status" value="1"/>
</dbReference>
<dbReference type="PANTHER" id="PTHR43792:SF13">
    <property type="entry name" value="ACETYLTRANSFERASE"/>
    <property type="match status" value="1"/>
</dbReference>